<dbReference type="PANTHER" id="PTHR43798">
    <property type="entry name" value="MONOACYLGLYCEROL LIPASE"/>
    <property type="match status" value="1"/>
</dbReference>
<evidence type="ECO:0000256" key="2">
    <source>
        <dbReference type="ARBA" id="ARBA00022801"/>
    </source>
</evidence>
<evidence type="ECO:0000313" key="4">
    <source>
        <dbReference type="EMBL" id="QBR04418.1"/>
    </source>
</evidence>
<dbReference type="OrthoDB" id="9799989at2"/>
<dbReference type="GO" id="GO:0016020">
    <property type="term" value="C:membrane"/>
    <property type="evidence" value="ECO:0007669"/>
    <property type="project" value="TreeGrafter"/>
</dbReference>
<dbReference type="GO" id="GO:0046464">
    <property type="term" value="P:acylglycerol catabolic process"/>
    <property type="evidence" value="ECO:0007669"/>
    <property type="project" value="TreeGrafter"/>
</dbReference>
<dbReference type="Proteomes" id="UP000295727">
    <property type="component" value="Plasmid unnamed1"/>
</dbReference>
<keyword evidence="5" id="KW-1185">Reference proteome</keyword>
<sequence length="285" mass="31781">MSVLTEASTSKFITIDEAGLKNFRIHYNDAGSGPVVVMLHGGGPGASGWSNYYRNIEAFVGAGYRVLLIDCPGFNKSDEIVSDVPRNVLNARATKGVLDALSIDKAHLVGNSMGGATALAFALDYPDRVNRMVLMGPGAQGPSIVQPQPSEGIKRMIKLYAHPTYQNFEEMLDVFVYDPAGITEELRRGRWKNIESNLNHLKNFAESARLSPFTSWDLSARFSQIPHKTLITWGRDDRFVPLDTGLRMINTLQDARLHVFSKCGHWAQWEYAEEFNRLVLSFLES</sequence>
<dbReference type="RefSeq" id="WP_134760784.1">
    <property type="nucleotide sequence ID" value="NZ_CP038152.1"/>
</dbReference>
<geneLocation type="plasmid" evidence="4 5">
    <name>unnamed1</name>
</geneLocation>
<dbReference type="AlphaFoldDB" id="A0A4P7D894"/>
<name>A0A4P7D894_9BURK</name>
<dbReference type="GO" id="GO:0047372">
    <property type="term" value="F:monoacylglycerol lipase activity"/>
    <property type="evidence" value="ECO:0007669"/>
    <property type="project" value="TreeGrafter"/>
</dbReference>
<evidence type="ECO:0000313" key="5">
    <source>
        <dbReference type="Proteomes" id="UP000295727"/>
    </source>
</evidence>
<dbReference type="PRINTS" id="PR00111">
    <property type="entry name" value="ABHYDROLASE"/>
</dbReference>
<organism evidence="4 5">
    <name type="scientific">Paraburkholderia pallida</name>
    <dbReference type="NCBI Taxonomy" id="2547399"/>
    <lineage>
        <taxon>Bacteria</taxon>
        <taxon>Pseudomonadati</taxon>
        <taxon>Pseudomonadota</taxon>
        <taxon>Betaproteobacteria</taxon>
        <taxon>Burkholderiales</taxon>
        <taxon>Burkholderiaceae</taxon>
        <taxon>Paraburkholderia</taxon>
    </lineage>
</organism>
<dbReference type="InterPro" id="IPR000073">
    <property type="entry name" value="AB_hydrolase_1"/>
</dbReference>
<dbReference type="InterPro" id="IPR017727">
    <property type="entry name" value="HOPD_hydrolase_BphD"/>
</dbReference>
<proteinExistence type="predicted"/>
<keyword evidence="4" id="KW-0614">Plasmid</keyword>
<dbReference type="SUPFAM" id="SSF53474">
    <property type="entry name" value="alpha/beta-Hydrolases"/>
    <property type="match status" value="1"/>
</dbReference>
<dbReference type="NCBIfam" id="TIGR03343">
    <property type="entry name" value="biphenyl_bphD"/>
    <property type="match status" value="1"/>
</dbReference>
<dbReference type="Pfam" id="PF00561">
    <property type="entry name" value="Abhydrolase_1"/>
    <property type="match status" value="1"/>
</dbReference>
<dbReference type="InterPro" id="IPR050266">
    <property type="entry name" value="AB_hydrolase_sf"/>
</dbReference>
<dbReference type="KEGG" id="ppai:E1956_45905"/>
<keyword evidence="1" id="KW-0058">Aromatic hydrocarbons catabolism</keyword>
<dbReference type="InterPro" id="IPR029058">
    <property type="entry name" value="AB_hydrolase_fold"/>
</dbReference>
<dbReference type="Gene3D" id="3.40.50.1820">
    <property type="entry name" value="alpha/beta hydrolase"/>
    <property type="match status" value="1"/>
</dbReference>
<accession>A0A4P7D894</accession>
<dbReference type="EMBL" id="CP038152">
    <property type="protein sequence ID" value="QBR04418.1"/>
    <property type="molecule type" value="Genomic_DNA"/>
</dbReference>
<dbReference type="PANTHER" id="PTHR43798:SF5">
    <property type="entry name" value="MONOACYLGLYCEROL LIPASE ABHD6"/>
    <property type="match status" value="1"/>
</dbReference>
<feature type="domain" description="AB hydrolase-1" evidence="3">
    <location>
        <begin position="34"/>
        <end position="270"/>
    </location>
</feature>
<evidence type="ECO:0000256" key="1">
    <source>
        <dbReference type="ARBA" id="ARBA00022797"/>
    </source>
</evidence>
<keyword evidence="2 4" id="KW-0378">Hydrolase</keyword>
<dbReference type="GO" id="GO:0016823">
    <property type="term" value="F:hydrolase activity, acting on acid carbon-carbon bonds, in ketonic substances"/>
    <property type="evidence" value="ECO:0007669"/>
    <property type="project" value="InterPro"/>
</dbReference>
<protein>
    <submittedName>
        <fullName evidence="4">2-hydroxy-6-oxo-6-phenylhexa-2,4-dienoate hydrolase</fullName>
    </submittedName>
</protein>
<evidence type="ECO:0000259" key="3">
    <source>
        <dbReference type="Pfam" id="PF00561"/>
    </source>
</evidence>
<gene>
    <name evidence="4" type="primary">bphD</name>
    <name evidence="4" type="ORF">E1956_45905</name>
</gene>
<reference evidence="4 5" key="1">
    <citation type="submission" date="2019-03" db="EMBL/GenBank/DDBJ databases">
        <title>Paraburkholderia sp. 7MH5, isolated from subtropical forest soil.</title>
        <authorList>
            <person name="Gao Z.-H."/>
            <person name="Qiu L.-H."/>
        </authorList>
    </citation>
    <scope>NUCLEOTIDE SEQUENCE [LARGE SCALE GENOMIC DNA]</scope>
    <source>
        <strain evidence="4 5">7MH5</strain>
        <plasmid evidence="4 5">unnamed1</plasmid>
    </source>
</reference>